<sequence>MCFDIPWRKIDSFLKDIGGLSAESCNKRSRILIEEDLEEFLEDNRGGKHSESFFDIYPELESLAKIYAELAEYLDDQYYALTGQVKNVPQLVRSEKACRLDLHRWGCKFDKNTAKPYWKGHERPDVVEVRAKYVRNFLTNQDKYYRLEEGKDSQWKAPKKSPTVLTCHDASCFRSGETAV</sequence>
<evidence type="ECO:0000313" key="2">
    <source>
        <dbReference type="Proteomes" id="UP000663828"/>
    </source>
</evidence>
<accession>A0A815SLH2</accession>
<dbReference type="AlphaFoldDB" id="A0A815SLH2"/>
<name>A0A815SLH2_ADIRI</name>
<evidence type="ECO:0000313" key="1">
    <source>
        <dbReference type="EMBL" id="CAF1493052.1"/>
    </source>
</evidence>
<comment type="caution">
    <text evidence="1">The sequence shown here is derived from an EMBL/GenBank/DDBJ whole genome shotgun (WGS) entry which is preliminary data.</text>
</comment>
<keyword evidence="2" id="KW-1185">Reference proteome</keyword>
<reference evidence="1" key="1">
    <citation type="submission" date="2021-02" db="EMBL/GenBank/DDBJ databases">
        <authorList>
            <person name="Nowell W R."/>
        </authorList>
    </citation>
    <scope>NUCLEOTIDE SEQUENCE</scope>
</reference>
<proteinExistence type="predicted"/>
<gene>
    <name evidence="1" type="ORF">XAT740_LOCUS39201</name>
</gene>
<dbReference type="EMBL" id="CAJNOR010004318">
    <property type="protein sequence ID" value="CAF1493052.1"/>
    <property type="molecule type" value="Genomic_DNA"/>
</dbReference>
<protein>
    <submittedName>
        <fullName evidence="1">Uncharacterized protein</fullName>
    </submittedName>
</protein>
<organism evidence="1 2">
    <name type="scientific">Adineta ricciae</name>
    <name type="common">Rotifer</name>
    <dbReference type="NCBI Taxonomy" id="249248"/>
    <lineage>
        <taxon>Eukaryota</taxon>
        <taxon>Metazoa</taxon>
        <taxon>Spiralia</taxon>
        <taxon>Gnathifera</taxon>
        <taxon>Rotifera</taxon>
        <taxon>Eurotatoria</taxon>
        <taxon>Bdelloidea</taxon>
        <taxon>Adinetida</taxon>
        <taxon>Adinetidae</taxon>
        <taxon>Adineta</taxon>
    </lineage>
</organism>
<dbReference type="Proteomes" id="UP000663828">
    <property type="component" value="Unassembled WGS sequence"/>
</dbReference>